<accession>A0A938YCD9</accession>
<dbReference type="Proteomes" id="UP000663792">
    <property type="component" value="Unassembled WGS sequence"/>
</dbReference>
<dbReference type="RefSeq" id="WP_205260996.1">
    <property type="nucleotide sequence ID" value="NZ_JAERWK010000015.1"/>
</dbReference>
<dbReference type="InterPro" id="IPR024078">
    <property type="entry name" value="LmbE-like_dom_sf"/>
</dbReference>
<keyword evidence="3" id="KW-0489">Methyltransferase</keyword>
<dbReference type="InterPro" id="IPR008715">
    <property type="entry name" value="SAM-MeTfrase_NodS-like"/>
</dbReference>
<keyword evidence="1" id="KW-0862">Zinc</keyword>
<keyword evidence="4" id="KW-1185">Reference proteome</keyword>
<dbReference type="AlphaFoldDB" id="A0A938YCD9"/>
<dbReference type="PANTHER" id="PTHR12993:SF29">
    <property type="entry name" value="BLR3841 PROTEIN"/>
    <property type="match status" value="1"/>
</dbReference>
<reference evidence="3" key="1">
    <citation type="submission" date="2021-01" db="EMBL/GenBank/DDBJ databases">
        <title>YIM 132084 draft genome.</title>
        <authorList>
            <person name="An D."/>
        </authorList>
    </citation>
    <scope>NUCLEOTIDE SEQUENCE</scope>
    <source>
        <strain evidence="3">YIM 132084</strain>
    </source>
</reference>
<comment type="caution">
    <text evidence="3">The sequence shown here is derived from an EMBL/GenBank/DDBJ whole genome shotgun (WGS) entry which is preliminary data.</text>
</comment>
<dbReference type="Pfam" id="PF02585">
    <property type="entry name" value="PIG-L"/>
    <property type="match status" value="1"/>
</dbReference>
<dbReference type="SUPFAM" id="SSF102588">
    <property type="entry name" value="LmbE-like"/>
    <property type="match status" value="1"/>
</dbReference>
<dbReference type="EMBL" id="JAERWK010000015">
    <property type="protein sequence ID" value="MBM9468047.1"/>
    <property type="molecule type" value="Genomic_DNA"/>
</dbReference>
<protein>
    <submittedName>
        <fullName evidence="3">Bifunctional PIG-L family deacetylase/class I SAM-dependent methyltransferase</fullName>
    </submittedName>
</protein>
<evidence type="ECO:0000256" key="2">
    <source>
        <dbReference type="SAM" id="MobiDB-lite"/>
    </source>
</evidence>
<dbReference type="GO" id="GO:0016811">
    <property type="term" value="F:hydrolase activity, acting on carbon-nitrogen (but not peptide) bonds, in linear amides"/>
    <property type="evidence" value="ECO:0007669"/>
    <property type="project" value="TreeGrafter"/>
</dbReference>
<dbReference type="PANTHER" id="PTHR12993">
    <property type="entry name" value="N-ACETYLGLUCOSAMINYL-PHOSPHATIDYLINOSITOL DE-N-ACETYLASE-RELATED"/>
    <property type="match status" value="1"/>
</dbReference>
<dbReference type="GO" id="GO:0016137">
    <property type="term" value="P:glycoside metabolic process"/>
    <property type="evidence" value="ECO:0007669"/>
    <property type="project" value="UniProtKB-ARBA"/>
</dbReference>
<sequence>MTVRQDDGPATGATTGPPVGAAAPSFSHLDPGTAPAAWSSWLGSGVDAAAAAGRRWPAVPDDTDLERLVVVAAHPDDETLGAGGLIAAAAARGVEVTVLIATAGEGSHPGSPTLTPDRLAALRVAEARAAVGELAPTAALAVLHLPDGGLADLVAVITGAVERRVGPRGGGVWLVAPWREDGHPDHRAVGLAAAEVAHRTGCRLLEYPIWAWHWGDPAAAPFPETQLVAVPLPEAARAAKRRALDEYRSQVLPLSPAPGDEPVVPPGFREHFTGDRELFIVDAADPGDGAGTQPASGAGDRVPADPVGGTGLGADYFDAMYAADADPWGFTERWYEQRKRAVLLAALPRPRFRAAFEPGCSIGVLTRELGLRCDTVLAADISETPLAAARTRTADLPGVRIERRRLPHDWPYGRFDLIVLSEIGYYCTEAQLTELAGRAAGALDPDGVLVACHWRHPVADYPLDGDRVHEILRATSGLQPLVRHLEADFRLEVFVRPAAAGGTVGPELDR</sequence>
<gene>
    <name evidence="3" type="ORF">JL106_12225</name>
</gene>
<name>A0A938YCD9_9ACTN</name>
<dbReference type="Gene3D" id="3.40.50.10320">
    <property type="entry name" value="LmbE-like"/>
    <property type="match status" value="1"/>
</dbReference>
<dbReference type="GO" id="GO:0008757">
    <property type="term" value="F:S-adenosylmethionine-dependent methyltransferase activity"/>
    <property type="evidence" value="ECO:0007669"/>
    <property type="project" value="InterPro"/>
</dbReference>
<dbReference type="InterPro" id="IPR029063">
    <property type="entry name" value="SAM-dependent_MTases_sf"/>
</dbReference>
<feature type="compositionally biased region" description="Low complexity" evidence="2">
    <location>
        <begin position="8"/>
        <end position="23"/>
    </location>
</feature>
<dbReference type="Pfam" id="PF05401">
    <property type="entry name" value="NodS"/>
    <property type="match status" value="1"/>
</dbReference>
<proteinExistence type="predicted"/>
<evidence type="ECO:0000313" key="3">
    <source>
        <dbReference type="EMBL" id="MBM9468047.1"/>
    </source>
</evidence>
<dbReference type="GO" id="GO:0032259">
    <property type="term" value="P:methylation"/>
    <property type="evidence" value="ECO:0007669"/>
    <property type="project" value="UniProtKB-KW"/>
</dbReference>
<feature type="region of interest" description="Disordered" evidence="2">
    <location>
        <begin position="1"/>
        <end position="23"/>
    </location>
</feature>
<dbReference type="SUPFAM" id="SSF53335">
    <property type="entry name" value="S-adenosyl-L-methionine-dependent methyltransferases"/>
    <property type="match status" value="1"/>
</dbReference>
<dbReference type="InterPro" id="IPR003737">
    <property type="entry name" value="GlcNAc_PI_deacetylase-related"/>
</dbReference>
<dbReference type="GO" id="GO:0009312">
    <property type="term" value="P:oligosaccharide biosynthetic process"/>
    <property type="evidence" value="ECO:0007669"/>
    <property type="project" value="InterPro"/>
</dbReference>
<dbReference type="Gene3D" id="3.40.50.150">
    <property type="entry name" value="Vaccinia Virus protein VP39"/>
    <property type="match status" value="1"/>
</dbReference>
<keyword evidence="3" id="KW-0808">Transferase</keyword>
<organism evidence="3 4">
    <name type="scientific">Nakamurella leprariae</name>
    <dbReference type="NCBI Taxonomy" id="2803911"/>
    <lineage>
        <taxon>Bacteria</taxon>
        <taxon>Bacillati</taxon>
        <taxon>Actinomycetota</taxon>
        <taxon>Actinomycetes</taxon>
        <taxon>Nakamurellales</taxon>
        <taxon>Nakamurellaceae</taxon>
        <taxon>Nakamurella</taxon>
    </lineage>
</organism>
<evidence type="ECO:0000256" key="1">
    <source>
        <dbReference type="ARBA" id="ARBA00022833"/>
    </source>
</evidence>
<evidence type="ECO:0000313" key="4">
    <source>
        <dbReference type="Proteomes" id="UP000663792"/>
    </source>
</evidence>